<protein>
    <submittedName>
        <fullName evidence="1">Uncharacterized protein</fullName>
    </submittedName>
</protein>
<evidence type="ECO:0000313" key="1">
    <source>
        <dbReference type="EMBL" id="CAI5767495.1"/>
    </source>
</evidence>
<name>A0AA35JWV0_9SAUR</name>
<sequence>MKTMCQIWGGGALRTGGILSCFQPSPPIGNSKTSTNQFTSSQEHLLPTLVSFPLHFLTDPNQPVLEILYENQLSSPHSARTLVYPLFPATYKENTEELKYGRKPVAVVSNKNVTKME</sequence>
<proteinExistence type="predicted"/>
<reference evidence="1" key="1">
    <citation type="submission" date="2022-12" db="EMBL/GenBank/DDBJ databases">
        <authorList>
            <person name="Alioto T."/>
            <person name="Alioto T."/>
            <person name="Gomez Garrido J."/>
        </authorList>
    </citation>
    <scope>NUCLEOTIDE SEQUENCE</scope>
</reference>
<dbReference type="AlphaFoldDB" id="A0AA35JWV0"/>
<keyword evidence="2" id="KW-1185">Reference proteome</keyword>
<accession>A0AA35JWV0</accession>
<dbReference type="Proteomes" id="UP001178461">
    <property type="component" value="Chromosome 2"/>
</dbReference>
<organism evidence="1 2">
    <name type="scientific">Podarcis lilfordi</name>
    <name type="common">Lilford's wall lizard</name>
    <dbReference type="NCBI Taxonomy" id="74358"/>
    <lineage>
        <taxon>Eukaryota</taxon>
        <taxon>Metazoa</taxon>
        <taxon>Chordata</taxon>
        <taxon>Craniata</taxon>
        <taxon>Vertebrata</taxon>
        <taxon>Euteleostomi</taxon>
        <taxon>Lepidosauria</taxon>
        <taxon>Squamata</taxon>
        <taxon>Bifurcata</taxon>
        <taxon>Unidentata</taxon>
        <taxon>Episquamata</taxon>
        <taxon>Laterata</taxon>
        <taxon>Lacertibaenia</taxon>
        <taxon>Lacertidae</taxon>
        <taxon>Podarcis</taxon>
    </lineage>
</organism>
<evidence type="ECO:0000313" key="2">
    <source>
        <dbReference type="Proteomes" id="UP001178461"/>
    </source>
</evidence>
<gene>
    <name evidence="1" type="ORF">PODLI_1B025765</name>
</gene>
<dbReference type="EMBL" id="OX395127">
    <property type="protein sequence ID" value="CAI5767495.1"/>
    <property type="molecule type" value="Genomic_DNA"/>
</dbReference>